<dbReference type="InterPro" id="IPR005123">
    <property type="entry name" value="Oxoglu/Fe-dep_dioxygenase_dom"/>
</dbReference>
<gene>
    <name evidence="12" type="ORF">EYC87_00400</name>
</gene>
<evidence type="ECO:0000256" key="3">
    <source>
        <dbReference type="ARBA" id="ARBA00012531"/>
    </source>
</evidence>
<comment type="similarity">
    <text evidence="10">Belongs to the iron/ascorbate-dependent oxidoreductase family.</text>
</comment>
<evidence type="ECO:0000256" key="10">
    <source>
        <dbReference type="RuleBase" id="RU003682"/>
    </source>
</evidence>
<comment type="catalytic activity">
    <reaction evidence="9">
        <text>L-arginine + 2-oxoglutarate + O2 = guanidine + L-glutamate 5-semialdehyde + succinate + CO2</text>
        <dbReference type="Rhea" id="RHEA:31535"/>
        <dbReference type="ChEBI" id="CHEBI:15379"/>
        <dbReference type="ChEBI" id="CHEBI:16526"/>
        <dbReference type="ChEBI" id="CHEBI:16810"/>
        <dbReference type="ChEBI" id="CHEBI:30031"/>
        <dbReference type="ChEBI" id="CHEBI:30087"/>
        <dbReference type="ChEBI" id="CHEBI:32682"/>
        <dbReference type="ChEBI" id="CHEBI:58066"/>
        <dbReference type="EC" id="1.14.20.7"/>
    </reaction>
</comment>
<protein>
    <recommendedName>
        <fullName evidence="4">2-oxoglutarate-dependent ethylene/succinate-forming enzyme</fullName>
        <ecNumber evidence="3">1.13.12.19</ecNumber>
        <ecNumber evidence="2">1.14.20.7</ecNumber>
    </recommendedName>
    <alternativeName>
        <fullName evidence="6">2-oxoglutarate dioxygenase (ethylene-forming)</fullName>
    </alternativeName>
    <alternativeName>
        <fullName evidence="7">2-oxoglutarate/L-arginine monooxygenase/decarboxylase (succinate-forming)</fullName>
    </alternativeName>
</protein>
<dbReference type="Pfam" id="PF03171">
    <property type="entry name" value="2OG-FeII_Oxy"/>
    <property type="match status" value="1"/>
</dbReference>
<evidence type="ECO:0000259" key="11">
    <source>
        <dbReference type="PROSITE" id="PS51471"/>
    </source>
</evidence>
<dbReference type="PANTHER" id="PTHR47990">
    <property type="entry name" value="2-OXOGLUTARATE (2OG) AND FE(II)-DEPENDENT OXYGENASE SUPERFAMILY PROTEIN-RELATED"/>
    <property type="match status" value="1"/>
</dbReference>
<dbReference type="RefSeq" id="WP_279251110.1">
    <property type="nucleotide sequence ID" value="NZ_SHNP01000001.1"/>
</dbReference>
<dbReference type="Gene3D" id="2.60.120.330">
    <property type="entry name" value="B-lactam Antibiotic, Isopenicillin N Synthase, Chain"/>
    <property type="match status" value="1"/>
</dbReference>
<evidence type="ECO:0000256" key="4">
    <source>
        <dbReference type="ARBA" id="ARBA00019045"/>
    </source>
</evidence>
<evidence type="ECO:0000256" key="8">
    <source>
        <dbReference type="ARBA" id="ARBA00047725"/>
    </source>
</evidence>
<evidence type="ECO:0000256" key="6">
    <source>
        <dbReference type="ARBA" id="ARBA00031011"/>
    </source>
</evidence>
<evidence type="ECO:0000256" key="2">
    <source>
        <dbReference type="ARBA" id="ARBA00012293"/>
    </source>
</evidence>
<keyword evidence="10" id="KW-0560">Oxidoreductase</keyword>
<comment type="catalytic activity">
    <reaction evidence="8">
        <text>2-oxoglutarate + O2 + 2 H(+) = ethene + 3 CO2 + H2O</text>
        <dbReference type="Rhea" id="RHEA:31523"/>
        <dbReference type="ChEBI" id="CHEBI:15377"/>
        <dbReference type="ChEBI" id="CHEBI:15378"/>
        <dbReference type="ChEBI" id="CHEBI:15379"/>
        <dbReference type="ChEBI" id="CHEBI:16526"/>
        <dbReference type="ChEBI" id="CHEBI:16810"/>
        <dbReference type="ChEBI" id="CHEBI:18153"/>
        <dbReference type="EC" id="1.13.12.19"/>
    </reaction>
</comment>
<comment type="caution">
    <text evidence="12">The sequence shown here is derived from an EMBL/GenBank/DDBJ whole genome shotgun (WGS) entry which is preliminary data.</text>
</comment>
<dbReference type="InterPro" id="IPR044861">
    <property type="entry name" value="IPNS-like_FE2OG_OXY"/>
</dbReference>
<evidence type="ECO:0000256" key="5">
    <source>
        <dbReference type="ARBA" id="ARBA00022666"/>
    </source>
</evidence>
<proteinExistence type="inferred from homology"/>
<evidence type="ECO:0000313" key="13">
    <source>
        <dbReference type="Proteomes" id="UP001143307"/>
    </source>
</evidence>
<dbReference type="EC" id="1.13.12.19" evidence="3"/>
<keyword evidence="10" id="KW-0408">Iron</keyword>
<comment type="pathway">
    <text evidence="1">Alkene biosynthesis; ethylene biosynthesis via 2-oxoglutarate.</text>
</comment>
<name>A0ABT3SPZ3_9GAMM</name>
<dbReference type="InterPro" id="IPR050231">
    <property type="entry name" value="Iron_ascorbate_oxido_reductase"/>
</dbReference>
<keyword evidence="5" id="KW-0266">Ethylene biosynthesis</keyword>
<evidence type="ECO:0000256" key="9">
    <source>
        <dbReference type="ARBA" id="ARBA00049359"/>
    </source>
</evidence>
<keyword evidence="10" id="KW-0479">Metal-binding</keyword>
<accession>A0ABT3SPZ3</accession>
<feature type="domain" description="Fe2OG dioxygenase" evidence="11">
    <location>
        <begin position="146"/>
        <end position="248"/>
    </location>
</feature>
<reference evidence="12" key="1">
    <citation type="submission" date="2019-02" db="EMBL/GenBank/DDBJ databases">
        <authorList>
            <person name="Li S.-H."/>
        </authorList>
    </citation>
    <scope>NUCLEOTIDE SEQUENCE</scope>
    <source>
        <strain evidence="12">IMCC8485</strain>
    </source>
</reference>
<dbReference type="PROSITE" id="PS51471">
    <property type="entry name" value="FE2OG_OXY"/>
    <property type="match status" value="1"/>
</dbReference>
<evidence type="ECO:0000313" key="12">
    <source>
        <dbReference type="EMBL" id="MCX2972043.1"/>
    </source>
</evidence>
<dbReference type="SUPFAM" id="SSF51197">
    <property type="entry name" value="Clavaminate synthase-like"/>
    <property type="match status" value="1"/>
</dbReference>
<organism evidence="12 13">
    <name type="scientific">Candidatus Seongchinamella marina</name>
    <dbReference type="NCBI Taxonomy" id="2518990"/>
    <lineage>
        <taxon>Bacteria</taxon>
        <taxon>Pseudomonadati</taxon>
        <taxon>Pseudomonadota</taxon>
        <taxon>Gammaproteobacteria</taxon>
        <taxon>Cellvibrionales</taxon>
        <taxon>Halieaceae</taxon>
        <taxon>Seongchinamella</taxon>
    </lineage>
</organism>
<dbReference type="InterPro" id="IPR027443">
    <property type="entry name" value="IPNS-like_sf"/>
</dbReference>
<keyword evidence="13" id="KW-1185">Reference proteome</keyword>
<evidence type="ECO:0000256" key="1">
    <source>
        <dbReference type="ARBA" id="ARBA00004767"/>
    </source>
</evidence>
<evidence type="ECO:0000256" key="7">
    <source>
        <dbReference type="ARBA" id="ARBA00031282"/>
    </source>
</evidence>
<dbReference type="EC" id="1.14.20.7" evidence="2"/>
<dbReference type="Proteomes" id="UP001143307">
    <property type="component" value="Unassembled WGS sequence"/>
</dbReference>
<sequence>MVDNCQTVLLNEGLPVASISEQQRLVFPTAEDLDRAWALGVFYLEIPDALHLDGARQFGRELLDEDSAYRRIPKYGELEGFIALDNNQQTKLALCRHHWDQHYPAEVAQFGRQLDDIGVAIIREVFHQSGIPEPFWSRASGGYASGAGTAFLNFVHYDTRHTDLGLRPHTDYGFVTILDATAPGLQIEVAGTFEDVPVLPGHLVINFGEALHFITAHSERSVGAAVHRVLSQQANHPIRHGIVYFANPDLDGMLWQFDAGGAVKGSSSVQDLFARLEKNLTE</sequence>
<dbReference type="EMBL" id="SHNP01000001">
    <property type="protein sequence ID" value="MCX2972043.1"/>
    <property type="molecule type" value="Genomic_DNA"/>
</dbReference>